<reference evidence="1" key="1">
    <citation type="journal article" date="2022" name="Int. J. Mol. Sci.">
        <title>Draft Genome of Tanacetum Coccineum: Genomic Comparison of Closely Related Tanacetum-Family Plants.</title>
        <authorList>
            <person name="Yamashiro T."/>
            <person name="Shiraishi A."/>
            <person name="Nakayama K."/>
            <person name="Satake H."/>
        </authorList>
    </citation>
    <scope>NUCLEOTIDE SEQUENCE</scope>
</reference>
<name>A0ABQ4ZR81_9ASTR</name>
<dbReference type="Gene3D" id="2.40.70.10">
    <property type="entry name" value="Acid Proteases"/>
    <property type="match status" value="1"/>
</dbReference>
<keyword evidence="2" id="KW-1185">Reference proteome</keyword>
<comment type="caution">
    <text evidence="1">The sequence shown here is derived from an EMBL/GenBank/DDBJ whole genome shotgun (WGS) entry which is preliminary data.</text>
</comment>
<dbReference type="GO" id="GO:0003964">
    <property type="term" value="F:RNA-directed DNA polymerase activity"/>
    <property type="evidence" value="ECO:0007669"/>
    <property type="project" value="UniProtKB-KW"/>
</dbReference>
<keyword evidence="1" id="KW-0548">Nucleotidyltransferase</keyword>
<keyword evidence="1" id="KW-0695">RNA-directed DNA polymerase</keyword>
<dbReference type="Proteomes" id="UP001151760">
    <property type="component" value="Unassembled WGS sequence"/>
</dbReference>
<gene>
    <name evidence="1" type="ORF">Tco_0774176</name>
</gene>
<reference evidence="1" key="2">
    <citation type="submission" date="2022-01" db="EMBL/GenBank/DDBJ databases">
        <authorList>
            <person name="Yamashiro T."/>
            <person name="Shiraishi A."/>
            <person name="Satake H."/>
            <person name="Nakayama K."/>
        </authorList>
    </citation>
    <scope>NUCLEOTIDE SEQUENCE</scope>
</reference>
<proteinExistence type="predicted"/>
<accession>A0ABQ4ZR81</accession>
<dbReference type="EMBL" id="BQNB010011513">
    <property type="protein sequence ID" value="GJS91540.1"/>
    <property type="molecule type" value="Genomic_DNA"/>
</dbReference>
<evidence type="ECO:0000313" key="2">
    <source>
        <dbReference type="Proteomes" id="UP001151760"/>
    </source>
</evidence>
<dbReference type="PANTHER" id="PTHR33067:SF35">
    <property type="entry name" value="ASPARTIC PEPTIDASE DDI1-TYPE DOMAIN-CONTAINING PROTEIN"/>
    <property type="match status" value="1"/>
</dbReference>
<organism evidence="1 2">
    <name type="scientific">Tanacetum coccineum</name>
    <dbReference type="NCBI Taxonomy" id="301880"/>
    <lineage>
        <taxon>Eukaryota</taxon>
        <taxon>Viridiplantae</taxon>
        <taxon>Streptophyta</taxon>
        <taxon>Embryophyta</taxon>
        <taxon>Tracheophyta</taxon>
        <taxon>Spermatophyta</taxon>
        <taxon>Magnoliopsida</taxon>
        <taxon>eudicotyledons</taxon>
        <taxon>Gunneridae</taxon>
        <taxon>Pentapetalae</taxon>
        <taxon>asterids</taxon>
        <taxon>campanulids</taxon>
        <taxon>Asterales</taxon>
        <taxon>Asteraceae</taxon>
        <taxon>Asteroideae</taxon>
        <taxon>Anthemideae</taxon>
        <taxon>Anthemidinae</taxon>
        <taxon>Tanacetum</taxon>
    </lineage>
</organism>
<protein>
    <submittedName>
        <fullName evidence="1">Reverse transcriptase, RNA-dependent DNA polymerase</fullName>
    </submittedName>
</protein>
<sequence>MPKTKTCGEKVKRCILEENKEPTTTHNKPKQQLQKVVSHEIKELPAHYSATLQNKFLPKETNPRSFILPCIIRNHSMSNSLADLGESISVMPYSLFKRLGLGSLKPIKMTIEVADRSMQSPKGIKENVLVKISNFIFPVDFVILDIMEDENVLIIIGRPMLATAHAKIDVYGKKISLGVGNDQVVFNINKKEPLAFISPICVIKELDKMQGLDDLVMNNEKVGDFENYLSSEYEIQDIITFSPSELAEYKEDFSMTLCIPDKRM</sequence>
<evidence type="ECO:0000313" key="1">
    <source>
        <dbReference type="EMBL" id="GJS91540.1"/>
    </source>
</evidence>
<dbReference type="CDD" id="cd00303">
    <property type="entry name" value="retropepsin_like"/>
    <property type="match status" value="1"/>
</dbReference>
<dbReference type="PANTHER" id="PTHR33067">
    <property type="entry name" value="RNA-DIRECTED DNA POLYMERASE-RELATED"/>
    <property type="match status" value="1"/>
</dbReference>
<dbReference type="InterPro" id="IPR021109">
    <property type="entry name" value="Peptidase_aspartic_dom_sf"/>
</dbReference>
<keyword evidence="1" id="KW-0808">Transferase</keyword>